<feature type="compositionally biased region" description="Acidic residues" evidence="2">
    <location>
        <begin position="217"/>
        <end position="231"/>
    </location>
</feature>
<organism evidence="4 5">
    <name type="scientific">Purpureocillium lavendulum</name>
    <dbReference type="NCBI Taxonomy" id="1247861"/>
    <lineage>
        <taxon>Eukaryota</taxon>
        <taxon>Fungi</taxon>
        <taxon>Dikarya</taxon>
        <taxon>Ascomycota</taxon>
        <taxon>Pezizomycotina</taxon>
        <taxon>Sordariomycetes</taxon>
        <taxon>Hypocreomycetidae</taxon>
        <taxon>Hypocreales</taxon>
        <taxon>Ophiocordycipitaceae</taxon>
        <taxon>Purpureocillium</taxon>
    </lineage>
</organism>
<feature type="compositionally biased region" description="Acidic residues" evidence="2">
    <location>
        <begin position="503"/>
        <end position="513"/>
    </location>
</feature>
<feature type="compositionally biased region" description="Polar residues" evidence="2">
    <location>
        <begin position="256"/>
        <end position="284"/>
    </location>
</feature>
<feature type="domain" description="Chromo" evidence="3">
    <location>
        <begin position="391"/>
        <end position="428"/>
    </location>
</feature>
<comment type="caution">
    <text evidence="4">The sequence shown here is derived from an EMBL/GenBank/DDBJ whole genome shotgun (WGS) entry which is preliminary data.</text>
</comment>
<feature type="compositionally biased region" description="Polar residues" evidence="2">
    <location>
        <begin position="307"/>
        <end position="321"/>
    </location>
</feature>
<dbReference type="AlphaFoldDB" id="A0AB34G2H7"/>
<feature type="compositionally biased region" description="Basic and acidic residues" evidence="2">
    <location>
        <begin position="134"/>
        <end position="146"/>
    </location>
</feature>
<evidence type="ECO:0000256" key="2">
    <source>
        <dbReference type="SAM" id="MobiDB-lite"/>
    </source>
</evidence>
<name>A0AB34G2H7_9HYPO</name>
<comment type="subunit">
    <text evidence="1">Component of the NuA4 histone acetyltransferase complex.</text>
</comment>
<evidence type="ECO:0000313" key="4">
    <source>
        <dbReference type="EMBL" id="KAJ6445071.1"/>
    </source>
</evidence>
<evidence type="ECO:0000259" key="3">
    <source>
        <dbReference type="Pfam" id="PF00385"/>
    </source>
</evidence>
<feature type="compositionally biased region" description="Basic residues" evidence="2">
    <location>
        <begin position="425"/>
        <end position="435"/>
    </location>
</feature>
<reference evidence="4" key="1">
    <citation type="submission" date="2023-01" db="EMBL/GenBank/DDBJ databases">
        <title>The growth and conidiation of Purpureocillium lavendulum are regulated by nitrogen source and histone H3K14 acetylation.</title>
        <authorList>
            <person name="Tang P."/>
            <person name="Han J."/>
            <person name="Zhang C."/>
            <person name="Tang P."/>
            <person name="Qi F."/>
            <person name="Zhang K."/>
            <person name="Liang L."/>
        </authorList>
    </citation>
    <scope>NUCLEOTIDE SEQUENCE</scope>
    <source>
        <strain evidence="4">YMF1.00683</strain>
    </source>
</reference>
<keyword evidence="5" id="KW-1185">Reference proteome</keyword>
<dbReference type="Pfam" id="PF00385">
    <property type="entry name" value="Chromo"/>
    <property type="match status" value="1"/>
</dbReference>
<dbReference type="CDD" id="cd00024">
    <property type="entry name" value="CD_CSD"/>
    <property type="match status" value="1"/>
</dbReference>
<evidence type="ECO:0000256" key="1">
    <source>
        <dbReference type="ARBA" id="ARBA00011353"/>
    </source>
</evidence>
<feature type="region of interest" description="Disordered" evidence="2">
    <location>
        <begin position="404"/>
        <end position="538"/>
    </location>
</feature>
<dbReference type="Proteomes" id="UP001163105">
    <property type="component" value="Unassembled WGS sequence"/>
</dbReference>
<feature type="compositionally biased region" description="Basic residues" evidence="2">
    <location>
        <begin position="337"/>
        <end position="355"/>
    </location>
</feature>
<feature type="region of interest" description="Disordered" evidence="2">
    <location>
        <begin position="134"/>
        <end position="372"/>
    </location>
</feature>
<sequence>MELGPPPIRTDTKLRERKPKLRSRIVIPLSSKPRDYVPNSGPPLQSICLLPPADSTAYIVERIILPSPGPAANGKPLPKRMTYIVGWRDLPAARLLVPAMNILDYVSPRALEEWEWNMEMELEEDRKVLAEEKKKELEQPLEERKAASKKRGRPPAHTAIEAGALAEPEPDAHTRHKTGAMSLSTPKKNMLEDFEGLSDEEEMSPSRQLARETGWETGEDLEGGFEDTMEMDYERGESSGWERPVGVLSDTDRSRGTSTQSAPGWSSRQLAMDSASQSPYQTPPASRLAGPPDQQPATPAHGGFVSFNASNGISSVPSTVRTDPIKEGDITLTAPRARPRPKSTKKPNLSSRKKAASTPAQESEPVASEGGEAWVVQCIQGMELYEVEGRGLVRYFKVLWEGDWPPDQNPTWEPEENLPPSLVRNYRKQDKKRRRLNELIKPGSEKKPAPSRAQPKPRPLPKPKLTQYRSVSDAFLGGEGTEDLGPLGSFEDSTPSGEPSQGEVDDDAEELLVVDEGAQELKTPSWKESGSSFGAFLF</sequence>
<dbReference type="Gene3D" id="2.40.50.40">
    <property type="match status" value="1"/>
</dbReference>
<proteinExistence type="predicted"/>
<feature type="compositionally biased region" description="Acidic residues" evidence="2">
    <location>
        <begin position="192"/>
        <end position="203"/>
    </location>
</feature>
<dbReference type="InterPro" id="IPR016197">
    <property type="entry name" value="Chromo-like_dom_sf"/>
</dbReference>
<evidence type="ECO:0000313" key="5">
    <source>
        <dbReference type="Proteomes" id="UP001163105"/>
    </source>
</evidence>
<accession>A0AB34G2H7</accession>
<dbReference type="SUPFAM" id="SSF54160">
    <property type="entry name" value="Chromo domain-like"/>
    <property type="match status" value="1"/>
</dbReference>
<dbReference type="InterPro" id="IPR023780">
    <property type="entry name" value="Chromo_domain"/>
</dbReference>
<gene>
    <name evidence="4" type="ORF">O9K51_03473</name>
</gene>
<dbReference type="EMBL" id="JAQHRD010000002">
    <property type="protein sequence ID" value="KAJ6445071.1"/>
    <property type="molecule type" value="Genomic_DNA"/>
</dbReference>
<protein>
    <submittedName>
        <fullName evidence="4">Chromo domain-containingprotein</fullName>
    </submittedName>
</protein>